<dbReference type="InterPro" id="IPR002510">
    <property type="entry name" value="Metalloprtase-TldD/E_N"/>
</dbReference>
<sequence length="454" mass="46969">MSDAPALPDRLGLLADLVAAAKRAGADSADALLIEGASLSVQRRLGQTEAVERAESRDLGLRVFVGRRQAIVATTDTSPTGFARLAERAVAMARAVPEDPHAGLAEAPDGMAGLAARRDALALADADEPDVASLAARAATAEEAARSVPGVTNSEGAEAGFSRSVIALVASNGFAGTYTRTSHSVSVTAVAGMGTAMQRDYDYATATRLADLEDPAALGRRAGEQAVARLNPRRPATATMPVVYHPRVAASLVSHFLAAINGASVARGTSFLKEALGQRVFGPGIAIHDDPLRPHGLRSRPFDAEGIAPRARALVEDGLLQSWILDCRTARMLGQRSTGHAARGVSSPPSPAPTNVWLAPGTVTPTELIADIAEGLYVTELIGMGVNPVTGDYSRGAAGFMIRNGAIAESVAEITVAGNLRDMFARLAPADDLVFRRGIDSPTVRIDGLAVAGA</sequence>
<dbReference type="Proteomes" id="UP000694001">
    <property type="component" value="Chromosome"/>
</dbReference>
<dbReference type="GO" id="GO:0006508">
    <property type="term" value="P:proteolysis"/>
    <property type="evidence" value="ECO:0007669"/>
    <property type="project" value="InterPro"/>
</dbReference>
<dbReference type="Pfam" id="PF19290">
    <property type="entry name" value="PmbA_TldD_2nd"/>
    <property type="match status" value="1"/>
</dbReference>
<evidence type="ECO:0000259" key="3">
    <source>
        <dbReference type="Pfam" id="PF19290"/>
    </source>
</evidence>
<feature type="domain" description="Metalloprotease TldD/E C-terminal" evidence="2">
    <location>
        <begin position="238"/>
        <end position="453"/>
    </location>
</feature>
<dbReference type="InterPro" id="IPR045569">
    <property type="entry name" value="Metalloprtase-TldD/E_C"/>
</dbReference>
<dbReference type="AlphaFoldDB" id="A0A975YI73"/>
<proteinExistence type="predicted"/>
<evidence type="ECO:0000313" key="5">
    <source>
        <dbReference type="Proteomes" id="UP000694001"/>
    </source>
</evidence>
<protein>
    <submittedName>
        <fullName evidence="4">TldD/PmbA family protein</fullName>
    </submittedName>
</protein>
<dbReference type="EMBL" id="CP076448">
    <property type="protein sequence ID" value="QXM23320.1"/>
    <property type="molecule type" value="Genomic_DNA"/>
</dbReference>
<dbReference type="GO" id="GO:0005829">
    <property type="term" value="C:cytosol"/>
    <property type="evidence" value="ECO:0007669"/>
    <property type="project" value="TreeGrafter"/>
</dbReference>
<dbReference type="Pfam" id="PF01523">
    <property type="entry name" value="PmbA_TldD_1st"/>
    <property type="match status" value="1"/>
</dbReference>
<dbReference type="Pfam" id="PF19289">
    <property type="entry name" value="PmbA_TldD_3rd"/>
    <property type="match status" value="1"/>
</dbReference>
<keyword evidence="5" id="KW-1185">Reference proteome</keyword>
<name>A0A975YI73_9PROT</name>
<dbReference type="InterPro" id="IPR045570">
    <property type="entry name" value="Metalloprtase-TldD/E_cen_dom"/>
</dbReference>
<feature type="domain" description="Metalloprotease TldD/E central" evidence="3">
    <location>
        <begin position="126"/>
        <end position="230"/>
    </location>
</feature>
<dbReference type="RefSeq" id="WP_218284180.1">
    <property type="nucleotide sequence ID" value="NZ_CP076448.1"/>
</dbReference>
<evidence type="ECO:0000313" key="4">
    <source>
        <dbReference type="EMBL" id="QXM23320.1"/>
    </source>
</evidence>
<feature type="domain" description="Metalloprotease TldD/E N-terminal" evidence="1">
    <location>
        <begin position="29"/>
        <end position="93"/>
    </location>
</feature>
<organism evidence="4 5">
    <name type="scientific">Elioraea tepida</name>
    <dbReference type="NCBI Taxonomy" id="2843330"/>
    <lineage>
        <taxon>Bacteria</taxon>
        <taxon>Pseudomonadati</taxon>
        <taxon>Pseudomonadota</taxon>
        <taxon>Alphaproteobacteria</taxon>
        <taxon>Acetobacterales</taxon>
        <taxon>Elioraeaceae</taxon>
        <taxon>Elioraea</taxon>
    </lineage>
</organism>
<dbReference type="InterPro" id="IPR047657">
    <property type="entry name" value="PmbA"/>
</dbReference>
<evidence type="ECO:0000259" key="1">
    <source>
        <dbReference type="Pfam" id="PF01523"/>
    </source>
</evidence>
<dbReference type="KEGG" id="elio:KO353_08130"/>
<reference evidence="4" key="1">
    <citation type="submission" date="2021-06" db="EMBL/GenBank/DDBJ databases">
        <title>Elioraea tepida, sp. nov., a moderately thermophilic aerobic anoxygenic phototrophic bacterium isolated from an alkaline siliceous hot spring mat community in Yellowstone National Park, WY, USA.</title>
        <authorList>
            <person name="Saini M.K."/>
            <person name="Yoshida S."/>
            <person name="Sebastian A."/>
            <person name="Hirose S."/>
            <person name="Hara E."/>
            <person name="Tamaki H."/>
            <person name="Soulier N.T."/>
            <person name="Albert I."/>
            <person name="Hanada S."/>
            <person name="Bryant D.A."/>
            <person name="Tank M."/>
        </authorList>
    </citation>
    <scope>NUCLEOTIDE SEQUENCE</scope>
    <source>
        <strain evidence="4">MS-P2</strain>
    </source>
</reference>
<dbReference type="PANTHER" id="PTHR43421">
    <property type="entry name" value="METALLOPROTEASE PMBA"/>
    <property type="match status" value="1"/>
</dbReference>
<gene>
    <name evidence="4" type="ORF">KO353_08130</name>
</gene>
<dbReference type="PANTHER" id="PTHR43421:SF1">
    <property type="entry name" value="METALLOPROTEASE PMBA"/>
    <property type="match status" value="1"/>
</dbReference>
<evidence type="ECO:0000259" key="2">
    <source>
        <dbReference type="Pfam" id="PF19289"/>
    </source>
</evidence>
<accession>A0A975YI73</accession>